<organism evidence="1 2">
    <name type="scientific">Lophiotrema nucula</name>
    <dbReference type="NCBI Taxonomy" id="690887"/>
    <lineage>
        <taxon>Eukaryota</taxon>
        <taxon>Fungi</taxon>
        <taxon>Dikarya</taxon>
        <taxon>Ascomycota</taxon>
        <taxon>Pezizomycotina</taxon>
        <taxon>Dothideomycetes</taxon>
        <taxon>Pleosporomycetidae</taxon>
        <taxon>Pleosporales</taxon>
        <taxon>Lophiotremataceae</taxon>
        <taxon>Lophiotrema</taxon>
    </lineage>
</organism>
<dbReference type="OrthoDB" id="3439489at2759"/>
<accession>A0A6A5ZJR3</accession>
<dbReference type="Proteomes" id="UP000799770">
    <property type="component" value="Unassembled WGS sequence"/>
</dbReference>
<keyword evidence="2" id="KW-1185">Reference proteome</keyword>
<dbReference type="EMBL" id="ML977316">
    <property type="protein sequence ID" value="KAF2119063.1"/>
    <property type="molecule type" value="Genomic_DNA"/>
</dbReference>
<evidence type="ECO:0000313" key="1">
    <source>
        <dbReference type="EMBL" id="KAF2119063.1"/>
    </source>
</evidence>
<evidence type="ECO:0000313" key="2">
    <source>
        <dbReference type="Proteomes" id="UP000799770"/>
    </source>
</evidence>
<sequence length="142" mass="15835">MQPVFKTCLIFGATLSLLWFFFAPNLPALFHVADMETLKSSFTIEISGTPIAKVDNDAEDRSQAKTGPDAAIFTLQDGRLKSGDWYLGRNKTENRSMLPKPVLWFKVNDENEKVVKPVSAEKEGDELKLEFANGANVKVNVQ</sequence>
<dbReference type="AlphaFoldDB" id="A0A6A5ZJR3"/>
<dbReference type="Gene3D" id="2.80.10.50">
    <property type="match status" value="1"/>
</dbReference>
<gene>
    <name evidence="1" type="ORF">BDV96DRAFT_596844</name>
</gene>
<reference evidence="1" key="1">
    <citation type="journal article" date="2020" name="Stud. Mycol.">
        <title>101 Dothideomycetes genomes: a test case for predicting lifestyles and emergence of pathogens.</title>
        <authorList>
            <person name="Haridas S."/>
            <person name="Albert R."/>
            <person name="Binder M."/>
            <person name="Bloem J."/>
            <person name="Labutti K."/>
            <person name="Salamov A."/>
            <person name="Andreopoulos B."/>
            <person name="Baker S."/>
            <person name="Barry K."/>
            <person name="Bills G."/>
            <person name="Bluhm B."/>
            <person name="Cannon C."/>
            <person name="Castanera R."/>
            <person name="Culley D."/>
            <person name="Daum C."/>
            <person name="Ezra D."/>
            <person name="Gonzalez J."/>
            <person name="Henrissat B."/>
            <person name="Kuo A."/>
            <person name="Liang C."/>
            <person name="Lipzen A."/>
            <person name="Lutzoni F."/>
            <person name="Magnuson J."/>
            <person name="Mondo S."/>
            <person name="Nolan M."/>
            <person name="Ohm R."/>
            <person name="Pangilinan J."/>
            <person name="Park H.-J."/>
            <person name="Ramirez L."/>
            <person name="Alfaro M."/>
            <person name="Sun H."/>
            <person name="Tritt A."/>
            <person name="Yoshinaga Y."/>
            <person name="Zwiers L.-H."/>
            <person name="Turgeon B."/>
            <person name="Goodwin S."/>
            <person name="Spatafora J."/>
            <person name="Crous P."/>
            <person name="Grigoriev I."/>
        </authorList>
    </citation>
    <scope>NUCLEOTIDE SEQUENCE</scope>
    <source>
        <strain evidence="1">CBS 627.86</strain>
    </source>
</reference>
<name>A0A6A5ZJR3_9PLEO</name>
<protein>
    <submittedName>
        <fullName evidence="1">Uncharacterized protein</fullName>
    </submittedName>
</protein>
<proteinExistence type="predicted"/>